<proteinExistence type="predicted"/>
<feature type="compositionally biased region" description="Polar residues" evidence="1">
    <location>
        <begin position="1"/>
        <end position="13"/>
    </location>
</feature>
<reference evidence="2" key="1">
    <citation type="submission" date="2013-08" db="EMBL/GenBank/DDBJ databases">
        <title>Comparison of modified E. coli strains.</title>
        <authorList>
            <person name="Juergensen J."/>
            <person name="Bonge A."/>
            <person name="Streit W.R."/>
        </authorList>
    </citation>
    <scope>NUCLEOTIDE SEQUENCE</scope>
</reference>
<evidence type="ECO:0000313" key="2">
    <source>
        <dbReference type="EMBL" id="AIF26881.1"/>
    </source>
</evidence>
<evidence type="ECO:0000256" key="1">
    <source>
        <dbReference type="SAM" id="MobiDB-lite"/>
    </source>
</evidence>
<protein>
    <submittedName>
        <fullName evidence="2">Uncharacterized protein</fullName>
    </submittedName>
</protein>
<sequence>MNTSHQHTNSYTGRNEAHPETTHHEGSPDETPLRPHQLHRMDDETMVLYAQAHRVVDQADRYQDKQQCHHKQEHRHAIQVAVQVLHQVLLIKHLTHERIVFQLSCYPLQTVRTCV</sequence>
<dbReference type="EMBL" id="KF540249">
    <property type="protein sequence ID" value="AIF26881.1"/>
    <property type="molecule type" value="Genomic_DNA"/>
</dbReference>
<dbReference type="AlphaFoldDB" id="A0A0H3U8M4"/>
<feature type="compositionally biased region" description="Basic and acidic residues" evidence="1">
    <location>
        <begin position="15"/>
        <end position="40"/>
    </location>
</feature>
<feature type="region of interest" description="Disordered" evidence="1">
    <location>
        <begin position="1"/>
        <end position="40"/>
    </location>
</feature>
<accession>A0A0H3U8M4</accession>
<name>A0A0H3U8M4_9BACT</name>
<organism evidence="2">
    <name type="scientific">uncultured bacterium fosmid pJB135F11</name>
    <dbReference type="NCBI Taxonomy" id="1478051"/>
    <lineage>
        <taxon>Bacteria</taxon>
        <taxon>environmental samples</taxon>
    </lineage>
</organism>